<dbReference type="InterPro" id="IPR036388">
    <property type="entry name" value="WH-like_DNA-bd_sf"/>
</dbReference>
<dbReference type="EMBL" id="JBJHZZ010000004">
    <property type="protein sequence ID" value="MFL0246970.1"/>
    <property type="molecule type" value="Genomic_DNA"/>
</dbReference>
<reference evidence="4 5" key="1">
    <citation type="submission" date="2024-11" db="EMBL/GenBank/DDBJ databases">
        <authorList>
            <person name="Heng Y.C."/>
            <person name="Lim A.C.H."/>
            <person name="Lee J.K.Y."/>
            <person name="Kittelmann S."/>
        </authorList>
    </citation>
    <scope>NUCLEOTIDE SEQUENCE [LARGE SCALE GENOMIC DNA]</scope>
    <source>
        <strain evidence="4 5">WILCCON 0185</strain>
    </source>
</reference>
<dbReference type="NCBIfam" id="NF045758">
    <property type="entry name" value="YlxM"/>
    <property type="match status" value="1"/>
</dbReference>
<keyword evidence="4" id="KW-0238">DNA-binding</keyword>
<evidence type="ECO:0000313" key="4">
    <source>
        <dbReference type="EMBL" id="MFL0246970.1"/>
    </source>
</evidence>
<dbReference type="PANTHER" id="PTHR40083">
    <property type="entry name" value="UPF0122 PROTEIN CBO2450/CLC_2298"/>
    <property type="match status" value="1"/>
</dbReference>
<dbReference type="Proteomes" id="UP001623591">
    <property type="component" value="Unassembled WGS sequence"/>
</dbReference>
<evidence type="ECO:0000313" key="5">
    <source>
        <dbReference type="Proteomes" id="UP001623591"/>
    </source>
</evidence>
<comment type="caution">
    <text evidence="4">The sequence shown here is derived from an EMBL/GenBank/DDBJ whole genome shotgun (WGS) entry which is preliminary data.</text>
</comment>
<organism evidence="4 5">
    <name type="scientific">Candidatus Clostridium stratigraminis</name>
    <dbReference type="NCBI Taxonomy" id="3381661"/>
    <lineage>
        <taxon>Bacteria</taxon>
        <taxon>Bacillati</taxon>
        <taxon>Bacillota</taxon>
        <taxon>Clostridia</taxon>
        <taxon>Eubacteriales</taxon>
        <taxon>Clostridiaceae</taxon>
        <taxon>Clostridium</taxon>
    </lineage>
</organism>
<dbReference type="PANTHER" id="PTHR40083:SF1">
    <property type="entry name" value="UPF0122 PROTEIN YLXM"/>
    <property type="match status" value="1"/>
</dbReference>
<evidence type="ECO:0000256" key="2">
    <source>
        <dbReference type="ARBA" id="ARBA00024764"/>
    </source>
</evidence>
<dbReference type="Gene3D" id="1.10.10.10">
    <property type="entry name" value="Winged helix-like DNA-binding domain superfamily/Winged helix DNA-binding domain"/>
    <property type="match status" value="1"/>
</dbReference>
<dbReference type="NCBIfam" id="NF001072">
    <property type="entry name" value="PRK00118.2-2"/>
    <property type="match status" value="1"/>
</dbReference>
<comment type="similarity">
    <text evidence="1 3">Belongs to the UPF0122 family.</text>
</comment>
<sequence length="115" mass="13682">MEERVLISFLLDYYSVLLTDKQQEIMKMYYNEDFSLGEIAELSNTSRQAIHDVIKRCHKLLLEYEDKLKLKYKDDLLNENKNKVTSKLEVLKDYISDTEVTTKIEEIKKDIIQSL</sequence>
<dbReference type="InterPro" id="IPR013324">
    <property type="entry name" value="RNA_pol_sigma_r3/r4-like"/>
</dbReference>
<dbReference type="HAMAP" id="MF_00245">
    <property type="entry name" value="UPF0122"/>
    <property type="match status" value="1"/>
</dbReference>
<evidence type="ECO:0000256" key="3">
    <source>
        <dbReference type="HAMAP-Rule" id="MF_00245"/>
    </source>
</evidence>
<name>A0ABW8T3J7_9CLOT</name>
<dbReference type="GO" id="GO:0003677">
    <property type="term" value="F:DNA binding"/>
    <property type="evidence" value="ECO:0007669"/>
    <property type="project" value="UniProtKB-KW"/>
</dbReference>
<dbReference type="InterPro" id="IPR054831">
    <property type="entry name" value="UPF0122_fam_protein"/>
</dbReference>
<protein>
    <recommendedName>
        <fullName evidence="3">UPF0122 protein ACJDUG_08295</fullName>
    </recommendedName>
</protein>
<gene>
    <name evidence="4" type="ORF">ACJDUG_08295</name>
</gene>
<dbReference type="Pfam" id="PF04297">
    <property type="entry name" value="UPF0122"/>
    <property type="match status" value="1"/>
</dbReference>
<dbReference type="RefSeq" id="WP_406769433.1">
    <property type="nucleotide sequence ID" value="NZ_JBJHZZ010000004.1"/>
</dbReference>
<dbReference type="SUPFAM" id="SSF88659">
    <property type="entry name" value="Sigma3 and sigma4 domains of RNA polymerase sigma factors"/>
    <property type="match status" value="1"/>
</dbReference>
<evidence type="ECO:0000256" key="1">
    <source>
        <dbReference type="ARBA" id="ARBA00008720"/>
    </source>
</evidence>
<dbReference type="InterPro" id="IPR007394">
    <property type="entry name" value="UPF0122"/>
</dbReference>
<comment type="function">
    <text evidence="2 3">Might take part in the signal recognition particle (SRP) pathway. This is inferred from the conservation of its genetic proximity to ftsY/ffh. May be a regulatory protein.</text>
</comment>
<keyword evidence="5" id="KW-1185">Reference proteome</keyword>
<proteinExistence type="inferred from homology"/>
<accession>A0ABW8T3J7</accession>